<dbReference type="EMBL" id="CADCUA010000211">
    <property type="protein sequence ID" value="CAA9311396.1"/>
    <property type="molecule type" value="Genomic_DNA"/>
</dbReference>
<accession>A0A6J4KQF3</accession>
<feature type="non-terminal residue" evidence="2">
    <location>
        <position position="1"/>
    </location>
</feature>
<gene>
    <name evidence="2" type="ORF">AVDCRST_MAG71-699</name>
</gene>
<dbReference type="AlphaFoldDB" id="A0A6J4KQF3"/>
<feature type="compositionally biased region" description="Basic and acidic residues" evidence="1">
    <location>
        <begin position="84"/>
        <end position="95"/>
    </location>
</feature>
<feature type="region of interest" description="Disordered" evidence="1">
    <location>
        <begin position="74"/>
        <end position="95"/>
    </location>
</feature>
<reference evidence="2" key="1">
    <citation type="submission" date="2020-02" db="EMBL/GenBank/DDBJ databases">
        <authorList>
            <person name="Meier V. D."/>
        </authorList>
    </citation>
    <scope>NUCLEOTIDE SEQUENCE</scope>
    <source>
        <strain evidence="2">AVDCRST_MAG71</strain>
    </source>
</reference>
<evidence type="ECO:0000256" key="1">
    <source>
        <dbReference type="SAM" id="MobiDB-lite"/>
    </source>
</evidence>
<protein>
    <submittedName>
        <fullName evidence="2">Uncharacterized protein</fullName>
    </submittedName>
</protein>
<organism evidence="2">
    <name type="scientific">uncultured Lysobacter sp</name>
    <dbReference type="NCBI Taxonomy" id="271060"/>
    <lineage>
        <taxon>Bacteria</taxon>
        <taxon>Pseudomonadati</taxon>
        <taxon>Pseudomonadota</taxon>
        <taxon>Gammaproteobacteria</taxon>
        <taxon>Lysobacterales</taxon>
        <taxon>Lysobacteraceae</taxon>
        <taxon>Lysobacter</taxon>
        <taxon>environmental samples</taxon>
    </lineage>
</organism>
<evidence type="ECO:0000313" key="2">
    <source>
        <dbReference type="EMBL" id="CAA9311396.1"/>
    </source>
</evidence>
<sequence length="180" mass="18127">AAAADSARDRGVPRAVAGHAAAGGVAALPARTGAPAGAAVGDRPQRLVAAAVGRAVPARRRVYRLVDRARAAARRPGSAGGRIGRPDRRRADAVRARGRHAVLHAEPLAGARAYGRRCVAHRHGAVAPGAAVAGAGHACRVARATGRAARGRRPAARLLPGLRLGPAATHRAGAGHARLL</sequence>
<name>A0A6J4KQF3_9GAMM</name>
<feature type="non-terminal residue" evidence="2">
    <location>
        <position position="180"/>
    </location>
</feature>
<proteinExistence type="predicted"/>